<organism evidence="1 2">
    <name type="scientific">Candidatus Woesebacteria bacterium GW2011_GWA1_39_8</name>
    <dbReference type="NCBI Taxonomy" id="1618552"/>
    <lineage>
        <taxon>Bacteria</taxon>
        <taxon>Candidatus Woeseibacteriota</taxon>
    </lineage>
</organism>
<dbReference type="Gene3D" id="1.20.272.10">
    <property type="match status" value="1"/>
</dbReference>
<proteinExistence type="predicted"/>
<dbReference type="EMBL" id="LBXL01000005">
    <property type="protein sequence ID" value="KKR30537.1"/>
    <property type="molecule type" value="Genomic_DNA"/>
</dbReference>
<gene>
    <name evidence="1" type="ORF">UT61_C0005G0018</name>
</gene>
<dbReference type="SUPFAM" id="SSF48019">
    <property type="entry name" value="post-AAA+ oligomerization domain-like"/>
    <property type="match status" value="1"/>
</dbReference>
<protein>
    <submittedName>
        <fullName evidence="1">Polymerase III delta protein</fullName>
    </submittedName>
</protein>
<accession>A0A0G0SY45</accession>
<dbReference type="GO" id="GO:0006260">
    <property type="term" value="P:DNA replication"/>
    <property type="evidence" value="ECO:0007669"/>
    <property type="project" value="InterPro"/>
</dbReference>
<sequence length="223" mass="26010">MKIIVLHGDNVLVSYNRLQKFIDVAQSRGWKVQRADVSQNLGEVIVSDTLFQEKRLVIVEDCRLIVKSVLKLLKSKKEELDITLIIYHQGTLTKNFLKSLPQIDKVEEFKLPKLIWSFLESFYPGNSRTIIQVLHKIIEKDPVEFVFSLLSKQLRDLYWIKVEPRSLYYPSWRIGKLKRQASKYSENQLANLISEFAEIDIKSKTSQGQLIDLLDFIIATKLE</sequence>
<dbReference type="GO" id="GO:0003677">
    <property type="term" value="F:DNA binding"/>
    <property type="evidence" value="ECO:0007669"/>
    <property type="project" value="InterPro"/>
</dbReference>
<dbReference type="InterPro" id="IPR008921">
    <property type="entry name" value="DNA_pol3_clamp-load_cplx_C"/>
</dbReference>
<evidence type="ECO:0000313" key="2">
    <source>
        <dbReference type="Proteomes" id="UP000034793"/>
    </source>
</evidence>
<dbReference type="AlphaFoldDB" id="A0A0G0SY45"/>
<reference evidence="1 2" key="1">
    <citation type="journal article" date="2015" name="Nature">
        <title>rRNA introns, odd ribosomes, and small enigmatic genomes across a large radiation of phyla.</title>
        <authorList>
            <person name="Brown C.T."/>
            <person name="Hug L.A."/>
            <person name="Thomas B.C."/>
            <person name="Sharon I."/>
            <person name="Castelle C.J."/>
            <person name="Singh A."/>
            <person name="Wilkins M.J."/>
            <person name="Williams K.H."/>
            <person name="Banfield J.F."/>
        </authorList>
    </citation>
    <scope>NUCLEOTIDE SEQUENCE [LARGE SCALE GENOMIC DNA]</scope>
</reference>
<dbReference type="Proteomes" id="UP000034793">
    <property type="component" value="Unassembled WGS sequence"/>
</dbReference>
<comment type="caution">
    <text evidence="1">The sequence shown here is derived from an EMBL/GenBank/DDBJ whole genome shotgun (WGS) entry which is preliminary data.</text>
</comment>
<evidence type="ECO:0000313" key="1">
    <source>
        <dbReference type="EMBL" id="KKR30537.1"/>
    </source>
</evidence>
<name>A0A0G0SY45_9BACT</name>